<dbReference type="EMBL" id="AUYC01000092">
    <property type="protein sequence ID" value="KZN57702.1"/>
    <property type="molecule type" value="Genomic_DNA"/>
</dbReference>
<dbReference type="Proteomes" id="UP000076486">
    <property type="component" value="Unassembled WGS sequence"/>
</dbReference>
<proteinExistence type="predicted"/>
<protein>
    <submittedName>
        <fullName evidence="1">Uncharacterized protein</fullName>
    </submittedName>
</protein>
<sequence>MKLIGSKMELDFREELITSRNSFKSSSSLKRVLESNGHSTANAIVLHHTPDQTEDIYLVLINGSYIISVELDRYDQSVPPILELIELKEYKHGLSRMNQVRLLVAQDILSGQT</sequence>
<organism evidence="1 2">
    <name type="scientific">Pseudoalteromonas luteoviolacea CPMOR-1</name>
    <dbReference type="NCBI Taxonomy" id="1365248"/>
    <lineage>
        <taxon>Bacteria</taxon>
        <taxon>Pseudomonadati</taxon>
        <taxon>Pseudomonadota</taxon>
        <taxon>Gammaproteobacteria</taxon>
        <taxon>Alteromonadales</taxon>
        <taxon>Pseudoalteromonadaceae</taxon>
        <taxon>Pseudoalteromonas</taxon>
    </lineage>
</organism>
<dbReference type="PATRIC" id="fig|1365248.3.peg.5273"/>
<evidence type="ECO:0000313" key="2">
    <source>
        <dbReference type="Proteomes" id="UP000076486"/>
    </source>
</evidence>
<reference evidence="1 2" key="1">
    <citation type="submission" date="2013-07" db="EMBL/GenBank/DDBJ databases">
        <title>Comparative Genomic and Metabolomic Analysis of Twelve Strains of Pseudoalteromonas luteoviolacea.</title>
        <authorList>
            <person name="Vynne N.G."/>
            <person name="Mansson M."/>
            <person name="Gram L."/>
        </authorList>
    </citation>
    <scope>NUCLEOTIDE SEQUENCE [LARGE SCALE GENOMIC DNA]</scope>
    <source>
        <strain evidence="1 2">CPMOR-1</strain>
    </source>
</reference>
<evidence type="ECO:0000313" key="1">
    <source>
        <dbReference type="EMBL" id="KZN57702.1"/>
    </source>
</evidence>
<comment type="caution">
    <text evidence="1">The sequence shown here is derived from an EMBL/GenBank/DDBJ whole genome shotgun (WGS) entry which is preliminary data.</text>
</comment>
<accession>A0A167H6X8</accession>
<gene>
    <name evidence="1" type="ORF">N473_26710</name>
</gene>
<name>A0A167H6X8_9GAMM</name>
<dbReference type="AlphaFoldDB" id="A0A167H6X8"/>